<accession>A0A7S2JLX4</accession>
<reference evidence="2" key="1">
    <citation type="submission" date="2021-01" db="EMBL/GenBank/DDBJ databases">
        <authorList>
            <person name="Corre E."/>
            <person name="Pelletier E."/>
            <person name="Niang G."/>
            <person name="Scheremetjew M."/>
            <person name="Finn R."/>
            <person name="Kale V."/>
            <person name="Holt S."/>
            <person name="Cochrane G."/>
            <person name="Meng A."/>
            <person name="Brown T."/>
            <person name="Cohen L."/>
        </authorList>
    </citation>
    <scope>NUCLEOTIDE SEQUENCE</scope>
    <source>
        <strain evidence="2">SAG4.97</strain>
    </source>
</reference>
<evidence type="ECO:0000256" key="1">
    <source>
        <dbReference type="SAM" id="MobiDB-lite"/>
    </source>
</evidence>
<protein>
    <submittedName>
        <fullName evidence="2">Uncharacterized protein</fullName>
    </submittedName>
</protein>
<feature type="region of interest" description="Disordered" evidence="1">
    <location>
        <begin position="1"/>
        <end position="31"/>
    </location>
</feature>
<dbReference type="AlphaFoldDB" id="A0A7S2JLX4"/>
<sequence>MMRKAAMVKLDDRKKEEGTRSAQRRHRMPRWGKMRLSKAAADCSRVQQQGSSRCLAQHFCSSLLQVQKTKGGVLLKQNQRGKGEGMWLAQRRLGIAEVGGERP</sequence>
<proteinExistence type="predicted"/>
<gene>
    <name evidence="2" type="ORF">CGLO1086_LOCUS615</name>
</gene>
<feature type="compositionally biased region" description="Basic residues" evidence="1">
    <location>
        <begin position="22"/>
        <end position="31"/>
    </location>
</feature>
<evidence type="ECO:0000313" key="2">
    <source>
        <dbReference type="EMBL" id="CAD9551640.1"/>
    </source>
</evidence>
<feature type="compositionally biased region" description="Basic and acidic residues" evidence="1">
    <location>
        <begin position="9"/>
        <end position="19"/>
    </location>
</feature>
<organism evidence="2">
    <name type="scientific">Cyanoptyche gloeocystis</name>
    <dbReference type="NCBI Taxonomy" id="77922"/>
    <lineage>
        <taxon>Eukaryota</taxon>
        <taxon>Glaucocystophyceae</taxon>
        <taxon>Glaucocystophyceae incertae sedis</taxon>
        <taxon>Cyanoptyche</taxon>
    </lineage>
</organism>
<name>A0A7S2JLX4_9EUKA</name>
<dbReference type="EMBL" id="HBGX01001366">
    <property type="protein sequence ID" value="CAD9551640.1"/>
    <property type="molecule type" value="Transcribed_RNA"/>
</dbReference>